<dbReference type="EC" id="3.1.1.-" evidence="1"/>
<dbReference type="InterPro" id="IPR052036">
    <property type="entry name" value="Hydrolase/PRTase-associated"/>
</dbReference>
<reference evidence="2" key="1">
    <citation type="journal article" date="2019" name="Int. J. Syst. Evol. Microbiol.">
        <title>The Global Catalogue of Microorganisms (GCM) 10K type strain sequencing project: providing services to taxonomists for standard genome sequencing and annotation.</title>
        <authorList>
            <consortium name="The Broad Institute Genomics Platform"/>
            <consortium name="The Broad Institute Genome Sequencing Center for Infectious Disease"/>
            <person name="Wu L."/>
            <person name="Ma J."/>
        </authorList>
    </citation>
    <scope>NUCLEOTIDE SEQUENCE [LARGE SCALE GENOMIC DNA]</scope>
    <source>
        <strain evidence="2">CCUG 53903</strain>
    </source>
</reference>
<dbReference type="EMBL" id="JBHSPA010000045">
    <property type="protein sequence ID" value="MFC5829424.1"/>
    <property type="molecule type" value="Genomic_DNA"/>
</dbReference>
<dbReference type="InterPro" id="IPR014622">
    <property type="entry name" value="UCP036794_erythomycin"/>
</dbReference>
<dbReference type="PIRSF" id="PIRSF036794">
    <property type="entry name" value="UCP_erythr_ester"/>
    <property type="match status" value="1"/>
</dbReference>
<keyword evidence="1" id="KW-0378">Hydrolase</keyword>
<dbReference type="InterPro" id="IPR007815">
    <property type="entry name" value="Emycin_Estase"/>
</dbReference>
<dbReference type="Pfam" id="PF05139">
    <property type="entry name" value="Erythro_esteras"/>
    <property type="match status" value="1"/>
</dbReference>
<name>A0ABW1CWP5_9ACTN</name>
<evidence type="ECO:0000313" key="2">
    <source>
        <dbReference type="Proteomes" id="UP001596058"/>
    </source>
</evidence>
<evidence type="ECO:0000313" key="1">
    <source>
        <dbReference type="EMBL" id="MFC5829424.1"/>
    </source>
</evidence>
<dbReference type="Gene3D" id="3.40.1660.10">
    <property type="entry name" value="EreA-like (biosynthetic domain)"/>
    <property type="match status" value="1"/>
</dbReference>
<dbReference type="PANTHER" id="PTHR31299">
    <property type="entry name" value="ESTERASE, PUTATIVE (AFU_ORTHOLOGUE AFUA_1G05850)-RELATED"/>
    <property type="match status" value="1"/>
</dbReference>
<sequence length="406" mass="44888">MAADPSIRDAARDLDREGAAAVTDLLRSLPARPRLLGLGEPTHGEEALPELRDEIFRELVEHEGYRSIAIESDALAGLVVDEYVTTGAGSLDEVMRTGFSHGVQELEANRELVRWMRAYNQDRPEPERLRFFGFDAPLEMMSAASPRRALTALHDYLRGRPLPCTIDTIDRLIGDDDRWTDTAAAMDPSRSVGRLPEVAELRLLADDLVALLTAYSPHLIATTSREEWWRACLYGRTAMGLLRYHAGMADQSPDRVWRLMALRDAMMADNLHAIAQHAAPTLVFAHNRHLQREKSTWQLADMALEWWSAGAIVGSQLGDGYAVLALALGSAPHHEIGTPAPDTVEGVLSTLPGNRYLIDPHALAARGAKLVPRTDTTARYGYFPLDPDHLGETDGIIFIKNIPARD</sequence>
<gene>
    <name evidence="1" type="ORF">ACFPZ3_36630</name>
</gene>
<dbReference type="Gene3D" id="3.30.1870.10">
    <property type="entry name" value="EreA-like, domain 2"/>
    <property type="match status" value="1"/>
</dbReference>
<keyword evidence="2" id="KW-1185">Reference proteome</keyword>
<dbReference type="RefSeq" id="WP_379518908.1">
    <property type="nucleotide sequence ID" value="NZ_JBHSPA010000045.1"/>
</dbReference>
<dbReference type="Gene3D" id="1.20.1440.30">
    <property type="entry name" value="Biosynthetic Protein domain"/>
    <property type="match status" value="1"/>
</dbReference>
<dbReference type="GO" id="GO:0016787">
    <property type="term" value="F:hydrolase activity"/>
    <property type="evidence" value="ECO:0007669"/>
    <property type="project" value="UniProtKB-KW"/>
</dbReference>
<organism evidence="1 2">
    <name type="scientific">Nonomuraea insulae</name>
    <dbReference type="NCBI Taxonomy" id="1616787"/>
    <lineage>
        <taxon>Bacteria</taxon>
        <taxon>Bacillati</taxon>
        <taxon>Actinomycetota</taxon>
        <taxon>Actinomycetes</taxon>
        <taxon>Streptosporangiales</taxon>
        <taxon>Streptosporangiaceae</taxon>
        <taxon>Nonomuraea</taxon>
    </lineage>
</organism>
<dbReference type="SUPFAM" id="SSF159501">
    <property type="entry name" value="EreA/ChaN-like"/>
    <property type="match status" value="1"/>
</dbReference>
<comment type="caution">
    <text evidence="1">The sequence shown here is derived from an EMBL/GenBank/DDBJ whole genome shotgun (WGS) entry which is preliminary data.</text>
</comment>
<dbReference type="PANTHER" id="PTHR31299:SF0">
    <property type="entry name" value="ESTERASE, PUTATIVE (AFU_ORTHOLOGUE AFUA_1G05850)-RELATED"/>
    <property type="match status" value="1"/>
</dbReference>
<proteinExistence type="predicted"/>
<accession>A0ABW1CWP5</accession>
<protein>
    <submittedName>
        <fullName evidence="1">Erythromycin esterase family protein</fullName>
        <ecNumber evidence="1">3.1.1.-</ecNumber>
    </submittedName>
</protein>
<dbReference type="CDD" id="cd14728">
    <property type="entry name" value="Ere-like"/>
    <property type="match status" value="1"/>
</dbReference>
<dbReference type="Proteomes" id="UP001596058">
    <property type="component" value="Unassembled WGS sequence"/>
</dbReference>